<dbReference type="GO" id="GO:0006313">
    <property type="term" value="P:DNA transposition"/>
    <property type="evidence" value="ECO:0007669"/>
    <property type="project" value="InterPro"/>
</dbReference>
<organism evidence="2 3">
    <name type="scientific">Candidatus Thiodictyon syntrophicum</name>
    <dbReference type="NCBI Taxonomy" id="1166950"/>
    <lineage>
        <taxon>Bacteria</taxon>
        <taxon>Pseudomonadati</taxon>
        <taxon>Pseudomonadota</taxon>
        <taxon>Gammaproteobacteria</taxon>
        <taxon>Chromatiales</taxon>
        <taxon>Chromatiaceae</taxon>
        <taxon>Thiodictyon</taxon>
    </lineage>
</organism>
<dbReference type="KEGG" id="tsy:THSYN_17130"/>
<reference evidence="2 3" key="1">
    <citation type="submission" date="2017-03" db="EMBL/GenBank/DDBJ databases">
        <title>Complete genome sequence of Candidatus 'Thiodictyon syntrophicum' sp. nov. strain Cad16T, a photolithoautotroph purple sulfur bacterium isolated from an alpine meromictic lake.</title>
        <authorList>
            <person name="Luedin S.M."/>
            <person name="Pothier J.F."/>
            <person name="Danza F."/>
            <person name="Storelli N."/>
            <person name="Wittwer M."/>
            <person name="Tonolla M."/>
        </authorList>
    </citation>
    <scope>NUCLEOTIDE SEQUENCE [LARGE SCALE GENOMIC DNA]</scope>
    <source>
        <strain evidence="2 3">Cad16T</strain>
    </source>
</reference>
<proteinExistence type="predicted"/>
<sequence>MSNWRRVFVPGGTYAFTLVTEGRAPILASPLGRAILRPVLRDCRQTWPFEIIAMVLLPDHLHTLWRLPAGDCAYPRRIGWIKKEFTKAWLAGGGAEQPVSASRRRHRRRGVLQRKCWEHCIRGEQDLANHLDYLHYNPVKHGYAARAVQWPWSSFHRYLRAGVYPADWGCSALEFGDLADEFGEPG</sequence>
<protein>
    <submittedName>
        <fullName evidence="2">Transposase</fullName>
    </submittedName>
</protein>
<dbReference type="GO" id="GO:0004803">
    <property type="term" value="F:transposase activity"/>
    <property type="evidence" value="ECO:0007669"/>
    <property type="project" value="InterPro"/>
</dbReference>
<dbReference type="InterPro" id="IPR036515">
    <property type="entry name" value="Transposase_17_sf"/>
</dbReference>
<evidence type="ECO:0000313" key="2">
    <source>
        <dbReference type="EMBL" id="AUB82497.1"/>
    </source>
</evidence>
<dbReference type="RefSeq" id="WP_100920223.1">
    <property type="nucleotide sequence ID" value="NZ_CP020370.1"/>
</dbReference>
<dbReference type="SMART" id="SM01321">
    <property type="entry name" value="Y1_Tnp"/>
    <property type="match status" value="1"/>
</dbReference>
<feature type="domain" description="Transposase IS200-like" evidence="1">
    <location>
        <begin position="9"/>
        <end position="137"/>
    </location>
</feature>
<dbReference type="OrthoDB" id="9794403at2"/>
<dbReference type="PANTHER" id="PTHR36966">
    <property type="entry name" value="REP-ASSOCIATED TYROSINE TRANSPOSASE"/>
    <property type="match status" value="1"/>
</dbReference>
<dbReference type="Proteomes" id="UP000232638">
    <property type="component" value="Chromosome"/>
</dbReference>
<dbReference type="Gene3D" id="3.30.70.1290">
    <property type="entry name" value="Transposase IS200-like"/>
    <property type="match status" value="1"/>
</dbReference>
<accession>A0A2K8UAD9</accession>
<dbReference type="InterPro" id="IPR052715">
    <property type="entry name" value="RAYT_transposase"/>
</dbReference>
<evidence type="ECO:0000313" key="3">
    <source>
        <dbReference type="Proteomes" id="UP000232638"/>
    </source>
</evidence>
<dbReference type="GO" id="GO:0043565">
    <property type="term" value="F:sequence-specific DNA binding"/>
    <property type="evidence" value="ECO:0007669"/>
    <property type="project" value="TreeGrafter"/>
</dbReference>
<dbReference type="AlphaFoldDB" id="A0A2K8UAD9"/>
<dbReference type="EMBL" id="CP020370">
    <property type="protein sequence ID" value="AUB82497.1"/>
    <property type="molecule type" value="Genomic_DNA"/>
</dbReference>
<keyword evidence="3" id="KW-1185">Reference proteome</keyword>
<dbReference type="SUPFAM" id="SSF143422">
    <property type="entry name" value="Transposase IS200-like"/>
    <property type="match status" value="1"/>
</dbReference>
<dbReference type="InterPro" id="IPR002686">
    <property type="entry name" value="Transposase_17"/>
</dbReference>
<name>A0A2K8UAD9_9GAMM</name>
<evidence type="ECO:0000259" key="1">
    <source>
        <dbReference type="SMART" id="SM01321"/>
    </source>
</evidence>
<gene>
    <name evidence="2" type="ORF">THSYN_17130</name>
</gene>
<dbReference type="NCBIfam" id="NF047646">
    <property type="entry name" value="REP_Tyr_transpos"/>
    <property type="match status" value="1"/>
</dbReference>
<dbReference type="PANTHER" id="PTHR36966:SF1">
    <property type="entry name" value="REP-ASSOCIATED TYROSINE TRANSPOSASE"/>
    <property type="match status" value="1"/>
</dbReference>